<name>A0A8K0GY86_9ROSA</name>
<keyword evidence="1" id="KW-0812">Transmembrane</keyword>
<evidence type="ECO:0000259" key="2">
    <source>
        <dbReference type="Pfam" id="PF05368"/>
    </source>
</evidence>
<dbReference type="Gene3D" id="3.40.50.720">
    <property type="entry name" value="NAD(P)-binding Rossmann-like Domain"/>
    <property type="match status" value="2"/>
</dbReference>
<evidence type="ECO:0000256" key="1">
    <source>
        <dbReference type="SAM" id="Phobius"/>
    </source>
</evidence>
<dbReference type="InterPro" id="IPR036291">
    <property type="entry name" value="NAD(P)-bd_dom_sf"/>
</dbReference>
<dbReference type="GO" id="GO:0009807">
    <property type="term" value="P:lignan biosynthetic process"/>
    <property type="evidence" value="ECO:0007669"/>
    <property type="project" value="UniProtKB-ARBA"/>
</dbReference>
<keyword evidence="1" id="KW-1133">Transmembrane helix</keyword>
<feature type="domain" description="NmrA-like" evidence="2">
    <location>
        <begin position="4"/>
        <end position="75"/>
    </location>
</feature>
<dbReference type="AlphaFoldDB" id="A0A8K0GY86"/>
<evidence type="ECO:0000313" key="3">
    <source>
        <dbReference type="EMBL" id="KAF3441085.1"/>
    </source>
</evidence>
<dbReference type="Proteomes" id="UP000796880">
    <property type="component" value="Unassembled WGS sequence"/>
</dbReference>
<protein>
    <recommendedName>
        <fullName evidence="2">NmrA-like domain-containing protein</fullName>
    </recommendedName>
</protein>
<reference evidence="3" key="1">
    <citation type="submission" date="2020-03" db="EMBL/GenBank/DDBJ databases">
        <title>A high-quality chromosome-level genome assembly of a woody plant with both climbing and erect habits, Rhamnella rubrinervis.</title>
        <authorList>
            <person name="Lu Z."/>
            <person name="Yang Y."/>
            <person name="Zhu X."/>
            <person name="Sun Y."/>
        </authorList>
    </citation>
    <scope>NUCLEOTIDE SEQUENCE</scope>
    <source>
        <strain evidence="3">BYM</strain>
        <tissue evidence="3">Leaf</tissue>
    </source>
</reference>
<evidence type="ECO:0000313" key="4">
    <source>
        <dbReference type="Proteomes" id="UP000796880"/>
    </source>
</evidence>
<organism evidence="3 4">
    <name type="scientific">Rhamnella rubrinervis</name>
    <dbReference type="NCBI Taxonomy" id="2594499"/>
    <lineage>
        <taxon>Eukaryota</taxon>
        <taxon>Viridiplantae</taxon>
        <taxon>Streptophyta</taxon>
        <taxon>Embryophyta</taxon>
        <taxon>Tracheophyta</taxon>
        <taxon>Spermatophyta</taxon>
        <taxon>Magnoliopsida</taxon>
        <taxon>eudicotyledons</taxon>
        <taxon>Gunneridae</taxon>
        <taxon>Pentapetalae</taxon>
        <taxon>rosids</taxon>
        <taxon>fabids</taxon>
        <taxon>Rosales</taxon>
        <taxon>Rhamnaceae</taxon>
        <taxon>rhamnoid group</taxon>
        <taxon>Rhamneae</taxon>
        <taxon>Rhamnella</taxon>
    </lineage>
</organism>
<comment type="caution">
    <text evidence="3">The sequence shown here is derived from an EMBL/GenBank/DDBJ whole genome shotgun (WGS) entry which is preliminary data.</text>
</comment>
<dbReference type="PANTHER" id="PTHR43349">
    <property type="entry name" value="PINORESINOL REDUCTASE-RELATED"/>
    <property type="match status" value="1"/>
</dbReference>
<dbReference type="InterPro" id="IPR008030">
    <property type="entry name" value="NmrA-like"/>
</dbReference>
<accession>A0A8K0GY86</accession>
<dbReference type="SUPFAM" id="SSF51735">
    <property type="entry name" value="NAD(P)-binding Rossmann-fold domains"/>
    <property type="match status" value="1"/>
</dbReference>
<dbReference type="Pfam" id="PF05368">
    <property type="entry name" value="NmrA"/>
    <property type="match status" value="2"/>
</dbReference>
<sequence length="131" mass="14779">MAEKRKVLIIGRTGYIGKFIVEASAQAGHPTFALVRESTIYNPEKSKFIQSFKTSGLNLLHGDINDHESLMRAIKVHAVEPAASIFRVKASIRRAIEAEEFPYTFVSSFFFSGYFCLTWGTPMPLFLQETK</sequence>
<dbReference type="PANTHER" id="PTHR43349:SF40">
    <property type="entry name" value="PHENYLCOUMARAN BENZYLIC ETHER REDUCTASE-LIKE PROTEIN FI1"/>
    <property type="match status" value="1"/>
</dbReference>
<dbReference type="OrthoDB" id="419598at2759"/>
<keyword evidence="4" id="KW-1185">Reference proteome</keyword>
<feature type="transmembrane region" description="Helical" evidence="1">
    <location>
        <begin position="101"/>
        <end position="121"/>
    </location>
</feature>
<feature type="domain" description="NmrA-like" evidence="2">
    <location>
        <begin position="76"/>
        <end position="129"/>
    </location>
</feature>
<gene>
    <name evidence="3" type="ORF">FNV43_RR19371</name>
</gene>
<dbReference type="EMBL" id="VOIH02000008">
    <property type="protein sequence ID" value="KAF3441085.1"/>
    <property type="molecule type" value="Genomic_DNA"/>
</dbReference>
<proteinExistence type="predicted"/>
<dbReference type="InterPro" id="IPR050608">
    <property type="entry name" value="NmrA-type/Isoflavone_red_sf"/>
</dbReference>
<keyword evidence="1" id="KW-0472">Membrane</keyword>